<dbReference type="Proteomes" id="UP000297245">
    <property type="component" value="Unassembled WGS sequence"/>
</dbReference>
<dbReference type="EMBL" id="ML179123">
    <property type="protein sequence ID" value="THU99197.1"/>
    <property type="molecule type" value="Genomic_DNA"/>
</dbReference>
<gene>
    <name evidence="2" type="ORF">K435DRAFT_777078</name>
</gene>
<dbReference type="AlphaFoldDB" id="A0A4S8M9V0"/>
<dbReference type="OrthoDB" id="3129614at2759"/>
<feature type="region of interest" description="Disordered" evidence="1">
    <location>
        <begin position="186"/>
        <end position="215"/>
    </location>
</feature>
<evidence type="ECO:0000313" key="2">
    <source>
        <dbReference type="EMBL" id="THU99197.1"/>
    </source>
</evidence>
<evidence type="ECO:0000313" key="3">
    <source>
        <dbReference type="Proteomes" id="UP000297245"/>
    </source>
</evidence>
<organism evidence="2 3">
    <name type="scientific">Dendrothele bispora (strain CBS 962.96)</name>
    <dbReference type="NCBI Taxonomy" id="1314807"/>
    <lineage>
        <taxon>Eukaryota</taxon>
        <taxon>Fungi</taxon>
        <taxon>Dikarya</taxon>
        <taxon>Basidiomycota</taxon>
        <taxon>Agaricomycotina</taxon>
        <taxon>Agaricomycetes</taxon>
        <taxon>Agaricomycetidae</taxon>
        <taxon>Agaricales</taxon>
        <taxon>Agaricales incertae sedis</taxon>
        <taxon>Dendrothele</taxon>
    </lineage>
</organism>
<keyword evidence="3" id="KW-1185">Reference proteome</keyword>
<protein>
    <submittedName>
        <fullName evidence="2">Uncharacterized protein</fullName>
    </submittedName>
</protein>
<sequence length="215" mass="25081">MAHWNMFFRKLTLQDLKSRSELLEVLKTMFQKYLLRLVILGLYHSSPDVTWSVGGNPGRLEEKVENPSDDFEQLIHDSFKFIQFDKHEVRTKKAKMLIHFQWLCCKHSSVMYRCYMPAFVAIASGSRRYPNIIAAIKKFQEESMLPIMDIDSSNVNSRIEILEIPENLEIYDSDTGRMFLSMFTEDKSVDTEETDKKEDVEAAHREEQEVSNAGV</sequence>
<accession>A0A4S8M9V0</accession>
<name>A0A4S8M9V0_DENBC</name>
<evidence type="ECO:0000256" key="1">
    <source>
        <dbReference type="SAM" id="MobiDB-lite"/>
    </source>
</evidence>
<feature type="compositionally biased region" description="Basic and acidic residues" evidence="1">
    <location>
        <begin position="186"/>
        <end position="208"/>
    </location>
</feature>
<proteinExistence type="predicted"/>
<reference evidence="2 3" key="1">
    <citation type="journal article" date="2019" name="Nat. Ecol. Evol.">
        <title>Megaphylogeny resolves global patterns of mushroom evolution.</title>
        <authorList>
            <person name="Varga T."/>
            <person name="Krizsan K."/>
            <person name="Foldi C."/>
            <person name="Dima B."/>
            <person name="Sanchez-Garcia M."/>
            <person name="Sanchez-Ramirez S."/>
            <person name="Szollosi G.J."/>
            <person name="Szarkandi J.G."/>
            <person name="Papp V."/>
            <person name="Albert L."/>
            <person name="Andreopoulos W."/>
            <person name="Angelini C."/>
            <person name="Antonin V."/>
            <person name="Barry K.W."/>
            <person name="Bougher N.L."/>
            <person name="Buchanan P."/>
            <person name="Buyck B."/>
            <person name="Bense V."/>
            <person name="Catcheside P."/>
            <person name="Chovatia M."/>
            <person name="Cooper J."/>
            <person name="Damon W."/>
            <person name="Desjardin D."/>
            <person name="Finy P."/>
            <person name="Geml J."/>
            <person name="Haridas S."/>
            <person name="Hughes K."/>
            <person name="Justo A."/>
            <person name="Karasinski D."/>
            <person name="Kautmanova I."/>
            <person name="Kiss B."/>
            <person name="Kocsube S."/>
            <person name="Kotiranta H."/>
            <person name="LaButti K.M."/>
            <person name="Lechner B.E."/>
            <person name="Liimatainen K."/>
            <person name="Lipzen A."/>
            <person name="Lukacs Z."/>
            <person name="Mihaltcheva S."/>
            <person name="Morgado L.N."/>
            <person name="Niskanen T."/>
            <person name="Noordeloos M.E."/>
            <person name="Ohm R.A."/>
            <person name="Ortiz-Santana B."/>
            <person name="Ovrebo C."/>
            <person name="Racz N."/>
            <person name="Riley R."/>
            <person name="Savchenko A."/>
            <person name="Shiryaev A."/>
            <person name="Soop K."/>
            <person name="Spirin V."/>
            <person name="Szebenyi C."/>
            <person name="Tomsovsky M."/>
            <person name="Tulloss R.E."/>
            <person name="Uehling J."/>
            <person name="Grigoriev I.V."/>
            <person name="Vagvolgyi C."/>
            <person name="Papp T."/>
            <person name="Martin F.M."/>
            <person name="Miettinen O."/>
            <person name="Hibbett D.S."/>
            <person name="Nagy L.G."/>
        </authorList>
    </citation>
    <scope>NUCLEOTIDE SEQUENCE [LARGE SCALE GENOMIC DNA]</scope>
    <source>
        <strain evidence="2 3">CBS 962.96</strain>
    </source>
</reference>